<evidence type="ECO:0000256" key="6">
    <source>
        <dbReference type="SAM" id="Phobius"/>
    </source>
</evidence>
<accession>A0A4R1QWZ1</accession>
<name>A0A4R1QWZ1_9FIRM</name>
<evidence type="ECO:0000313" key="7">
    <source>
        <dbReference type="EMBL" id="TCL55040.1"/>
    </source>
</evidence>
<dbReference type="GO" id="GO:0042371">
    <property type="term" value="P:vitamin K biosynthetic process"/>
    <property type="evidence" value="ECO:0007669"/>
    <property type="project" value="TreeGrafter"/>
</dbReference>
<keyword evidence="3 6" id="KW-0812">Transmembrane</keyword>
<feature type="transmembrane region" description="Helical" evidence="6">
    <location>
        <begin position="216"/>
        <end position="238"/>
    </location>
</feature>
<dbReference type="CDD" id="cd13962">
    <property type="entry name" value="PT_UbiA_UBIAD1"/>
    <property type="match status" value="1"/>
</dbReference>
<dbReference type="GO" id="GO:0009234">
    <property type="term" value="P:menaquinone biosynthetic process"/>
    <property type="evidence" value="ECO:0007669"/>
    <property type="project" value="TreeGrafter"/>
</dbReference>
<keyword evidence="8" id="KW-1185">Reference proteome</keyword>
<feature type="transmembrane region" description="Helical" evidence="6">
    <location>
        <begin position="111"/>
        <end position="130"/>
    </location>
</feature>
<evidence type="ECO:0000256" key="2">
    <source>
        <dbReference type="ARBA" id="ARBA00022679"/>
    </source>
</evidence>
<dbReference type="EMBL" id="SLUO01000017">
    <property type="protein sequence ID" value="TCL55040.1"/>
    <property type="molecule type" value="Genomic_DNA"/>
</dbReference>
<evidence type="ECO:0000256" key="4">
    <source>
        <dbReference type="ARBA" id="ARBA00022989"/>
    </source>
</evidence>
<evidence type="ECO:0000256" key="5">
    <source>
        <dbReference type="ARBA" id="ARBA00023136"/>
    </source>
</evidence>
<comment type="subcellular location">
    <subcellularLocation>
        <location evidence="1">Membrane</location>
        <topology evidence="1">Multi-pass membrane protein</topology>
    </subcellularLocation>
</comment>
<sequence length="283" mass="31692">MLTIGFLLYQRQDIQWGKTLVFFAGMFFFDLTTTAINNYIDSKDNGQVLPFERRNALLIIYALFGISTAFGLYLAYSTDLVILVIGGICFICGVLYTYGPLPISRMPLGEVVSGFFYGAIIPFILMYINMPKGTFISYSLSFETVSLSVQVVPMLTLLLFSITPFAVTANVMLANNICDLEKDITVKRYTLPYYIGKKTALYLFAGLYYMTYAAEILLVVFGILSPVVLISLLTIVPVQKNINKFFKKQEKTTTFGVSIMNFILIMGAGILSVFLSVILDRIM</sequence>
<dbReference type="PANTHER" id="PTHR13929:SF0">
    <property type="entry name" value="UBIA PRENYLTRANSFERASE DOMAIN-CONTAINING PROTEIN 1"/>
    <property type="match status" value="1"/>
</dbReference>
<dbReference type="STRING" id="1469948.GCA_000732725_03992"/>
<dbReference type="InterPro" id="IPR000537">
    <property type="entry name" value="UbiA_prenyltransferase"/>
</dbReference>
<reference evidence="7 8" key="1">
    <citation type="submission" date="2019-03" db="EMBL/GenBank/DDBJ databases">
        <title>Genomic Encyclopedia of Type Strains, Phase IV (KMG-IV): sequencing the most valuable type-strain genomes for metagenomic binning, comparative biology and taxonomic classification.</title>
        <authorList>
            <person name="Goeker M."/>
        </authorList>
    </citation>
    <scope>NUCLEOTIDE SEQUENCE [LARGE SCALE GENOMIC DNA]</scope>
    <source>
        <strain evidence="7 8">DSM 100556</strain>
    </source>
</reference>
<gene>
    <name evidence="7" type="ORF">EDD76_11775</name>
</gene>
<feature type="transmembrane region" description="Helical" evidence="6">
    <location>
        <begin position="56"/>
        <end position="74"/>
    </location>
</feature>
<keyword evidence="5 6" id="KW-0472">Membrane</keyword>
<dbReference type="AlphaFoldDB" id="A0A4R1QWZ1"/>
<feature type="transmembrane region" description="Helical" evidence="6">
    <location>
        <begin position="20"/>
        <end position="40"/>
    </location>
</feature>
<feature type="transmembrane region" description="Helical" evidence="6">
    <location>
        <begin position="80"/>
        <end position="99"/>
    </location>
</feature>
<dbReference type="Proteomes" id="UP000295718">
    <property type="component" value="Unassembled WGS sequence"/>
</dbReference>
<evidence type="ECO:0000256" key="1">
    <source>
        <dbReference type="ARBA" id="ARBA00004141"/>
    </source>
</evidence>
<feature type="transmembrane region" description="Helical" evidence="6">
    <location>
        <begin position="191"/>
        <end position="210"/>
    </location>
</feature>
<feature type="transmembrane region" description="Helical" evidence="6">
    <location>
        <begin position="259"/>
        <end position="279"/>
    </location>
</feature>
<dbReference type="InterPro" id="IPR026046">
    <property type="entry name" value="UBIAD1"/>
</dbReference>
<dbReference type="GO" id="GO:0016020">
    <property type="term" value="C:membrane"/>
    <property type="evidence" value="ECO:0007669"/>
    <property type="project" value="UniProtKB-SubCell"/>
</dbReference>
<dbReference type="RefSeq" id="WP_242843362.1">
    <property type="nucleotide sequence ID" value="NZ_JPNB01000003.1"/>
</dbReference>
<keyword evidence="4 6" id="KW-1133">Transmembrane helix</keyword>
<dbReference type="PANTHER" id="PTHR13929">
    <property type="entry name" value="1,4-DIHYDROXY-2-NAPHTHOATE OCTAPRENYLTRANSFERASE"/>
    <property type="match status" value="1"/>
</dbReference>
<feature type="transmembrane region" description="Helical" evidence="6">
    <location>
        <begin position="150"/>
        <end position="171"/>
    </location>
</feature>
<proteinExistence type="predicted"/>
<organism evidence="7 8">
    <name type="scientific">Kineothrix alysoides</name>
    <dbReference type="NCBI Taxonomy" id="1469948"/>
    <lineage>
        <taxon>Bacteria</taxon>
        <taxon>Bacillati</taxon>
        <taxon>Bacillota</taxon>
        <taxon>Clostridia</taxon>
        <taxon>Lachnospirales</taxon>
        <taxon>Lachnospiraceae</taxon>
        <taxon>Kineothrix</taxon>
    </lineage>
</organism>
<protein>
    <submittedName>
        <fullName evidence="7">1,4-dihydroxy-2-naphthoate octaprenyltransferase</fullName>
    </submittedName>
</protein>
<dbReference type="Pfam" id="PF01040">
    <property type="entry name" value="UbiA"/>
    <property type="match status" value="1"/>
</dbReference>
<comment type="caution">
    <text evidence="7">The sequence shown here is derived from an EMBL/GenBank/DDBJ whole genome shotgun (WGS) entry which is preliminary data.</text>
</comment>
<evidence type="ECO:0000256" key="3">
    <source>
        <dbReference type="ARBA" id="ARBA00022692"/>
    </source>
</evidence>
<keyword evidence="2 7" id="KW-0808">Transferase</keyword>
<evidence type="ECO:0000313" key="8">
    <source>
        <dbReference type="Proteomes" id="UP000295718"/>
    </source>
</evidence>
<dbReference type="GO" id="GO:0004659">
    <property type="term" value="F:prenyltransferase activity"/>
    <property type="evidence" value="ECO:0007669"/>
    <property type="project" value="InterPro"/>
</dbReference>